<dbReference type="RefSeq" id="WP_166149223.1">
    <property type="nucleotide sequence ID" value="NZ_JAANYN010000008.1"/>
</dbReference>
<evidence type="ECO:0000313" key="2">
    <source>
        <dbReference type="Proteomes" id="UP000649799"/>
    </source>
</evidence>
<gene>
    <name evidence="1" type="ORF">G9Q97_17660</name>
</gene>
<dbReference type="EMBL" id="JAANYN010000008">
    <property type="protein sequence ID" value="NHE58640.1"/>
    <property type="molecule type" value="Genomic_DNA"/>
</dbReference>
<dbReference type="Proteomes" id="UP000649799">
    <property type="component" value="Unassembled WGS sequence"/>
</dbReference>
<protein>
    <submittedName>
        <fullName evidence="1">Uncharacterized protein</fullName>
    </submittedName>
</protein>
<comment type="caution">
    <text evidence="1">The sequence shown here is derived from an EMBL/GenBank/DDBJ whole genome shotgun (WGS) entry which is preliminary data.</text>
</comment>
<proteinExistence type="predicted"/>
<name>A0ABX0HF42_9BACT</name>
<reference evidence="1 2" key="1">
    <citation type="submission" date="2020-03" db="EMBL/GenBank/DDBJ databases">
        <title>Cyclobacterium plantarum sp. nov., a marine bacterium isolated from a coastal-marine wetland.</title>
        <authorList>
            <person name="Sanchez-Porro C."/>
            <person name="Ventosa A."/>
            <person name="Amoozegar M."/>
        </authorList>
    </citation>
    <scope>NUCLEOTIDE SEQUENCE [LARGE SCALE GENOMIC DNA]</scope>
    <source>
        <strain evidence="1 2">GBPx2</strain>
    </source>
</reference>
<keyword evidence="2" id="KW-1185">Reference proteome</keyword>
<accession>A0ABX0HF42</accession>
<organism evidence="1 2">
    <name type="scientific">Cyclobacterium plantarum</name>
    <dbReference type="NCBI Taxonomy" id="2716263"/>
    <lineage>
        <taxon>Bacteria</taxon>
        <taxon>Pseudomonadati</taxon>
        <taxon>Bacteroidota</taxon>
        <taxon>Cytophagia</taxon>
        <taxon>Cytophagales</taxon>
        <taxon>Cyclobacteriaceae</taxon>
        <taxon>Cyclobacterium</taxon>
    </lineage>
</organism>
<sequence>MNFGIGNSLFDLTWHLRRPKNLNSNIKSTSPVYPKRSGQAANDWYYKPHSLIRLSGEYLFVGNWLYFIKL</sequence>
<evidence type="ECO:0000313" key="1">
    <source>
        <dbReference type="EMBL" id="NHE58640.1"/>
    </source>
</evidence>